<dbReference type="SMART" id="SM00347">
    <property type="entry name" value="HTH_MARR"/>
    <property type="match status" value="1"/>
</dbReference>
<evidence type="ECO:0000259" key="1">
    <source>
        <dbReference type="PROSITE" id="PS50995"/>
    </source>
</evidence>
<reference evidence="3" key="1">
    <citation type="journal article" date="2019" name="Int. J. Syst. Evol. Microbiol.">
        <title>The Global Catalogue of Microorganisms (GCM) 10K type strain sequencing project: providing services to taxonomists for standard genome sequencing and annotation.</title>
        <authorList>
            <consortium name="The Broad Institute Genomics Platform"/>
            <consortium name="The Broad Institute Genome Sequencing Center for Infectious Disease"/>
            <person name="Wu L."/>
            <person name="Ma J."/>
        </authorList>
    </citation>
    <scope>NUCLEOTIDE SEQUENCE [LARGE SCALE GENOMIC DNA]</scope>
    <source>
        <strain evidence="3">JCM 17933</strain>
    </source>
</reference>
<sequence length="142" mass="15299">MDAHAGRDQVSAELMDGLVQASFAVMALLSRVAAEHDLSLTQLRVLAILRDREPMMAELAAHLGLERSSVSGLVDRAVRRGLVRRDASEKDGRAVRVALTPDGRRLAGVITDKVADLLTPMTRGLAPADRRRLSGLLARLVG</sequence>
<feature type="domain" description="HTH marR-type" evidence="1">
    <location>
        <begin position="11"/>
        <end position="142"/>
    </location>
</feature>
<dbReference type="Pfam" id="PF12802">
    <property type="entry name" value="MarR_2"/>
    <property type="match status" value="1"/>
</dbReference>
<evidence type="ECO:0000313" key="3">
    <source>
        <dbReference type="Proteomes" id="UP001500503"/>
    </source>
</evidence>
<dbReference type="PANTHER" id="PTHR33164:SF107">
    <property type="entry name" value="TRANSCRIPTIONAL REGULATORY PROTEIN"/>
    <property type="match status" value="1"/>
</dbReference>
<dbReference type="InterPro" id="IPR036390">
    <property type="entry name" value="WH_DNA-bd_sf"/>
</dbReference>
<accession>A0ABP8QKX3</accession>
<name>A0ABP8QKX3_9ACTN</name>
<gene>
    <name evidence="2" type="ORF">GCM10023191_056610</name>
</gene>
<dbReference type="EMBL" id="BAABHF010000034">
    <property type="protein sequence ID" value="GAA4503603.1"/>
    <property type="molecule type" value="Genomic_DNA"/>
</dbReference>
<dbReference type="SUPFAM" id="SSF46785">
    <property type="entry name" value="Winged helix' DNA-binding domain"/>
    <property type="match status" value="1"/>
</dbReference>
<evidence type="ECO:0000313" key="2">
    <source>
        <dbReference type="EMBL" id="GAA4503603.1"/>
    </source>
</evidence>
<dbReference type="Gene3D" id="1.10.10.10">
    <property type="entry name" value="Winged helix-like DNA-binding domain superfamily/Winged helix DNA-binding domain"/>
    <property type="match status" value="1"/>
</dbReference>
<dbReference type="InterPro" id="IPR036388">
    <property type="entry name" value="WH-like_DNA-bd_sf"/>
</dbReference>
<dbReference type="InterPro" id="IPR039422">
    <property type="entry name" value="MarR/SlyA-like"/>
</dbReference>
<keyword evidence="3" id="KW-1185">Reference proteome</keyword>
<proteinExistence type="predicted"/>
<comment type="caution">
    <text evidence="2">The sequence shown here is derived from an EMBL/GenBank/DDBJ whole genome shotgun (WGS) entry which is preliminary data.</text>
</comment>
<dbReference type="PROSITE" id="PS50995">
    <property type="entry name" value="HTH_MARR_2"/>
    <property type="match status" value="1"/>
</dbReference>
<dbReference type="PANTHER" id="PTHR33164">
    <property type="entry name" value="TRANSCRIPTIONAL REGULATOR, MARR FAMILY"/>
    <property type="match status" value="1"/>
</dbReference>
<dbReference type="Proteomes" id="UP001500503">
    <property type="component" value="Unassembled WGS sequence"/>
</dbReference>
<organism evidence="2 3">
    <name type="scientific">Actinoallomurus oryzae</name>
    <dbReference type="NCBI Taxonomy" id="502180"/>
    <lineage>
        <taxon>Bacteria</taxon>
        <taxon>Bacillati</taxon>
        <taxon>Actinomycetota</taxon>
        <taxon>Actinomycetes</taxon>
        <taxon>Streptosporangiales</taxon>
        <taxon>Thermomonosporaceae</taxon>
        <taxon>Actinoallomurus</taxon>
    </lineage>
</organism>
<protein>
    <submittedName>
        <fullName evidence="2">MarR family transcriptional regulator</fullName>
    </submittedName>
</protein>
<dbReference type="InterPro" id="IPR000835">
    <property type="entry name" value="HTH_MarR-typ"/>
</dbReference>
<dbReference type="PRINTS" id="PR00598">
    <property type="entry name" value="HTHMARR"/>
</dbReference>
<dbReference type="RefSeq" id="WP_345468979.1">
    <property type="nucleotide sequence ID" value="NZ_BAABHF010000034.1"/>
</dbReference>